<dbReference type="SMART" id="SM00220">
    <property type="entry name" value="S_TKc"/>
    <property type="match status" value="1"/>
</dbReference>
<dbReference type="SUPFAM" id="SSF56112">
    <property type="entry name" value="Protein kinase-like (PK-like)"/>
    <property type="match status" value="1"/>
</dbReference>
<comment type="caution">
    <text evidence="2">The sequence shown here is derived from an EMBL/GenBank/DDBJ whole genome shotgun (WGS) entry which is preliminary data.</text>
</comment>
<dbReference type="CDD" id="cd00180">
    <property type="entry name" value="PKc"/>
    <property type="match status" value="1"/>
</dbReference>
<keyword evidence="3" id="KW-1185">Reference proteome</keyword>
<sequence length="256" mass="29716">GQERISGQLQRLRDDYYIELERHSIIQPFDKELNWSGKGQHITFRPSEKIPLTVLTQIGASVTASVHKVLCRRIALARKTMRCSRQWTILEAMREVYHLQNLRHFHIVQLVGSYLQGRNFCILMYPVVDYHLGTFLEDTADSRTVFSYKEIRLQSFLLRSMGCMASALAYIHHSTTKHMDIKPQNILVRHCEDKFTSWRIYLADFGLSRSFASQDHSQTDGPTSRTPRYCAPEVYQYESRGRSADIFSLGCVFSEV</sequence>
<organism evidence="2 3">
    <name type="scientific">Paraphoma chrysanthemicola</name>
    <dbReference type="NCBI Taxonomy" id="798071"/>
    <lineage>
        <taxon>Eukaryota</taxon>
        <taxon>Fungi</taxon>
        <taxon>Dikarya</taxon>
        <taxon>Ascomycota</taxon>
        <taxon>Pezizomycotina</taxon>
        <taxon>Dothideomycetes</taxon>
        <taxon>Pleosporomycetidae</taxon>
        <taxon>Pleosporales</taxon>
        <taxon>Pleosporineae</taxon>
        <taxon>Phaeosphaeriaceae</taxon>
        <taxon>Paraphoma</taxon>
    </lineage>
</organism>
<accession>A0A8K0RBG9</accession>
<evidence type="ECO:0000313" key="2">
    <source>
        <dbReference type="EMBL" id="KAH7090805.1"/>
    </source>
</evidence>
<keyword evidence="2" id="KW-0418">Kinase</keyword>
<dbReference type="Proteomes" id="UP000813461">
    <property type="component" value="Unassembled WGS sequence"/>
</dbReference>
<dbReference type="PANTHER" id="PTHR24359">
    <property type="entry name" value="SERINE/THREONINE-PROTEIN KINASE SBK1"/>
    <property type="match status" value="1"/>
</dbReference>
<protein>
    <submittedName>
        <fullName evidence="2">Kinase-like domain-containing protein</fullName>
    </submittedName>
</protein>
<dbReference type="Gene3D" id="3.30.200.20">
    <property type="entry name" value="Phosphorylase Kinase, domain 1"/>
    <property type="match status" value="1"/>
</dbReference>
<proteinExistence type="predicted"/>
<dbReference type="OrthoDB" id="4062651at2759"/>
<dbReference type="InterPro" id="IPR000719">
    <property type="entry name" value="Prot_kinase_dom"/>
</dbReference>
<feature type="domain" description="Protein kinase" evidence="1">
    <location>
        <begin position="52"/>
        <end position="256"/>
    </location>
</feature>
<dbReference type="EMBL" id="JAGMVJ010000005">
    <property type="protein sequence ID" value="KAH7090805.1"/>
    <property type="molecule type" value="Genomic_DNA"/>
</dbReference>
<evidence type="ECO:0000313" key="3">
    <source>
        <dbReference type="Proteomes" id="UP000813461"/>
    </source>
</evidence>
<feature type="non-terminal residue" evidence="2">
    <location>
        <position position="256"/>
    </location>
</feature>
<dbReference type="PANTHER" id="PTHR24359:SF1">
    <property type="entry name" value="INHIBITOR OF NUCLEAR FACTOR KAPPA-B KINASE EPSILON SUBUNIT HOMOLOG 1-RELATED"/>
    <property type="match status" value="1"/>
</dbReference>
<feature type="non-terminal residue" evidence="2">
    <location>
        <position position="1"/>
    </location>
</feature>
<gene>
    <name evidence="2" type="ORF">FB567DRAFT_420438</name>
</gene>
<evidence type="ECO:0000259" key="1">
    <source>
        <dbReference type="PROSITE" id="PS50011"/>
    </source>
</evidence>
<name>A0A8K0RBG9_9PLEO</name>
<dbReference type="Pfam" id="PF00069">
    <property type="entry name" value="Pkinase"/>
    <property type="match status" value="1"/>
</dbReference>
<dbReference type="GO" id="GO:0005524">
    <property type="term" value="F:ATP binding"/>
    <property type="evidence" value="ECO:0007669"/>
    <property type="project" value="InterPro"/>
</dbReference>
<reference evidence="2" key="1">
    <citation type="journal article" date="2021" name="Nat. Commun.">
        <title>Genetic determinants of endophytism in the Arabidopsis root mycobiome.</title>
        <authorList>
            <person name="Mesny F."/>
            <person name="Miyauchi S."/>
            <person name="Thiergart T."/>
            <person name="Pickel B."/>
            <person name="Atanasova L."/>
            <person name="Karlsson M."/>
            <person name="Huettel B."/>
            <person name="Barry K.W."/>
            <person name="Haridas S."/>
            <person name="Chen C."/>
            <person name="Bauer D."/>
            <person name="Andreopoulos W."/>
            <person name="Pangilinan J."/>
            <person name="LaButti K."/>
            <person name="Riley R."/>
            <person name="Lipzen A."/>
            <person name="Clum A."/>
            <person name="Drula E."/>
            <person name="Henrissat B."/>
            <person name="Kohler A."/>
            <person name="Grigoriev I.V."/>
            <person name="Martin F.M."/>
            <person name="Hacquard S."/>
        </authorList>
    </citation>
    <scope>NUCLEOTIDE SEQUENCE</scope>
    <source>
        <strain evidence="2">MPI-SDFR-AT-0120</strain>
    </source>
</reference>
<dbReference type="AlphaFoldDB" id="A0A8K0RBG9"/>
<dbReference type="GO" id="GO:0004674">
    <property type="term" value="F:protein serine/threonine kinase activity"/>
    <property type="evidence" value="ECO:0007669"/>
    <property type="project" value="TreeGrafter"/>
</dbReference>
<dbReference type="Gene3D" id="1.10.510.10">
    <property type="entry name" value="Transferase(Phosphotransferase) domain 1"/>
    <property type="match status" value="1"/>
</dbReference>
<dbReference type="PROSITE" id="PS50011">
    <property type="entry name" value="PROTEIN_KINASE_DOM"/>
    <property type="match status" value="1"/>
</dbReference>
<keyword evidence="2" id="KW-0808">Transferase</keyword>
<dbReference type="InterPro" id="IPR011009">
    <property type="entry name" value="Kinase-like_dom_sf"/>
</dbReference>